<evidence type="ECO:0000256" key="2">
    <source>
        <dbReference type="SAM" id="Phobius"/>
    </source>
</evidence>
<evidence type="ECO:0000259" key="3">
    <source>
        <dbReference type="PROSITE" id="PS51781"/>
    </source>
</evidence>
<dbReference type="InterPro" id="IPR003646">
    <property type="entry name" value="SH3-like_bac-type"/>
</dbReference>
<evidence type="ECO:0000256" key="1">
    <source>
        <dbReference type="SAM" id="MobiDB-lite"/>
    </source>
</evidence>
<gene>
    <name evidence="4" type="ORF">H9809_10805</name>
</gene>
<protein>
    <submittedName>
        <fullName evidence="4">SH3 domain-containing protein</fullName>
    </submittedName>
</protein>
<feature type="transmembrane region" description="Helical" evidence="2">
    <location>
        <begin position="15"/>
        <end position="37"/>
    </location>
</feature>
<reference evidence="4" key="2">
    <citation type="submission" date="2021-04" db="EMBL/GenBank/DDBJ databases">
        <authorList>
            <person name="Gilroy R."/>
        </authorList>
    </citation>
    <scope>NUCLEOTIDE SEQUENCE</scope>
    <source>
        <strain evidence="4">1068</strain>
    </source>
</reference>
<dbReference type="EMBL" id="DXBG01000253">
    <property type="protein sequence ID" value="HIZ66369.1"/>
    <property type="molecule type" value="Genomic_DNA"/>
</dbReference>
<accession>A0A9D2JUG7</accession>
<evidence type="ECO:0000313" key="5">
    <source>
        <dbReference type="Proteomes" id="UP000824056"/>
    </source>
</evidence>
<sequence length="302" mass="34022">MLDDFREWLSDNLRYILLGLAILVVLVILFFGARALMGVFGDDKDKQPETKTEQTDNSSDSETKEEEQQAEDTDKNALQKDANPEVTALIESFYTAWGQKDTGKMKELTDNFSTTDEAKVMNASYIESYENVQVYTKQGLDENSYVVFASYDLKFKDVETLAPGLSELYVVKDSSGQYKIHNDDNDQEVQECIEKTRQEQDVMDLIAQEEDRYNEALASDASLKTYLDQLGTETNTALMADDGDMLTAKESCNVRAEANTSSQVLGRLAAGEQVKKLENAADNWIKVEYKGQEAYVFGELLQ</sequence>
<dbReference type="AlphaFoldDB" id="A0A9D2JUG7"/>
<keyword evidence="2" id="KW-0472">Membrane</keyword>
<proteinExistence type="predicted"/>
<reference evidence="4" key="1">
    <citation type="journal article" date="2021" name="PeerJ">
        <title>Extensive microbial diversity within the chicken gut microbiome revealed by metagenomics and culture.</title>
        <authorList>
            <person name="Gilroy R."/>
            <person name="Ravi A."/>
            <person name="Getino M."/>
            <person name="Pursley I."/>
            <person name="Horton D.L."/>
            <person name="Alikhan N.F."/>
            <person name="Baker D."/>
            <person name="Gharbi K."/>
            <person name="Hall N."/>
            <person name="Watson M."/>
            <person name="Adriaenssens E.M."/>
            <person name="Foster-Nyarko E."/>
            <person name="Jarju S."/>
            <person name="Secka A."/>
            <person name="Antonio M."/>
            <person name="Oren A."/>
            <person name="Chaudhuri R.R."/>
            <person name="La Ragione R."/>
            <person name="Hildebrand F."/>
            <person name="Pallen M.J."/>
        </authorList>
    </citation>
    <scope>NUCLEOTIDE SEQUENCE</scope>
    <source>
        <strain evidence="4">1068</strain>
    </source>
</reference>
<feature type="domain" description="SH3b" evidence="3">
    <location>
        <begin position="241"/>
        <end position="302"/>
    </location>
</feature>
<feature type="region of interest" description="Disordered" evidence="1">
    <location>
        <begin position="42"/>
        <end position="81"/>
    </location>
</feature>
<dbReference type="PROSITE" id="PS51781">
    <property type="entry name" value="SH3B"/>
    <property type="match status" value="1"/>
</dbReference>
<dbReference type="Pfam" id="PF08239">
    <property type="entry name" value="SH3_3"/>
    <property type="match status" value="1"/>
</dbReference>
<keyword evidence="2" id="KW-1133">Transmembrane helix</keyword>
<keyword evidence="2" id="KW-0812">Transmembrane</keyword>
<dbReference type="Gene3D" id="2.30.30.40">
    <property type="entry name" value="SH3 Domains"/>
    <property type="match status" value="1"/>
</dbReference>
<evidence type="ECO:0000313" key="4">
    <source>
        <dbReference type="EMBL" id="HIZ66369.1"/>
    </source>
</evidence>
<feature type="compositionally biased region" description="Basic and acidic residues" evidence="1">
    <location>
        <begin position="42"/>
        <end position="54"/>
    </location>
</feature>
<dbReference type="Proteomes" id="UP000824056">
    <property type="component" value="Unassembled WGS sequence"/>
</dbReference>
<organism evidence="4 5">
    <name type="scientific">Candidatus Blautia pullicola</name>
    <dbReference type="NCBI Taxonomy" id="2838498"/>
    <lineage>
        <taxon>Bacteria</taxon>
        <taxon>Bacillati</taxon>
        <taxon>Bacillota</taxon>
        <taxon>Clostridia</taxon>
        <taxon>Lachnospirales</taxon>
        <taxon>Lachnospiraceae</taxon>
        <taxon>Blautia</taxon>
    </lineage>
</organism>
<name>A0A9D2JUG7_9FIRM</name>
<comment type="caution">
    <text evidence="4">The sequence shown here is derived from an EMBL/GenBank/DDBJ whole genome shotgun (WGS) entry which is preliminary data.</text>
</comment>
<dbReference type="SMART" id="SM00287">
    <property type="entry name" value="SH3b"/>
    <property type="match status" value="1"/>
</dbReference>